<comment type="caution">
    <text evidence="1">The sequence shown here is derived from an EMBL/GenBank/DDBJ whole genome shotgun (WGS) entry which is preliminary data.</text>
</comment>
<dbReference type="Pfam" id="PF00702">
    <property type="entry name" value="Hydrolase"/>
    <property type="match status" value="1"/>
</dbReference>
<reference evidence="2" key="1">
    <citation type="journal article" date="2019" name="Int. J. Syst. Evol. Microbiol.">
        <title>The Global Catalogue of Microorganisms (GCM) 10K type strain sequencing project: providing services to taxonomists for standard genome sequencing and annotation.</title>
        <authorList>
            <consortium name="The Broad Institute Genomics Platform"/>
            <consortium name="The Broad Institute Genome Sequencing Center for Infectious Disease"/>
            <person name="Wu L."/>
            <person name="Ma J."/>
        </authorList>
    </citation>
    <scope>NUCLEOTIDE SEQUENCE [LARGE SCALE GENOMIC DNA]</scope>
    <source>
        <strain evidence="2">JCM 10303</strain>
    </source>
</reference>
<dbReference type="SUPFAM" id="SSF56784">
    <property type="entry name" value="HAD-like"/>
    <property type="match status" value="1"/>
</dbReference>
<dbReference type="Gene3D" id="1.10.150.240">
    <property type="entry name" value="Putative phosphatase, domain 2"/>
    <property type="match status" value="1"/>
</dbReference>
<dbReference type="EMBL" id="BAAAGS010000030">
    <property type="protein sequence ID" value="GAA0539751.1"/>
    <property type="molecule type" value="Genomic_DNA"/>
</dbReference>
<dbReference type="SFLD" id="SFLDS00003">
    <property type="entry name" value="Haloacid_Dehalogenase"/>
    <property type="match status" value="1"/>
</dbReference>
<dbReference type="InterPro" id="IPR023214">
    <property type="entry name" value="HAD_sf"/>
</dbReference>
<gene>
    <name evidence="1" type="ORF">GCM10009533_43620</name>
</gene>
<proteinExistence type="predicted"/>
<protein>
    <submittedName>
        <fullName evidence="1">HAD family phosphatase</fullName>
    </submittedName>
</protein>
<keyword evidence="2" id="KW-1185">Reference proteome</keyword>
<evidence type="ECO:0000313" key="1">
    <source>
        <dbReference type="EMBL" id="GAA0539751.1"/>
    </source>
</evidence>
<accession>A0ABP3NA94</accession>
<dbReference type="InterPro" id="IPR023198">
    <property type="entry name" value="PGP-like_dom2"/>
</dbReference>
<dbReference type="InterPro" id="IPR036412">
    <property type="entry name" value="HAD-like_sf"/>
</dbReference>
<dbReference type="InterPro" id="IPR006439">
    <property type="entry name" value="HAD-SF_hydro_IA"/>
</dbReference>
<sequence>MRARRDPVRPARHASRRTLSLGTALVALLYWNGSDHHANTGDACAMTDAADQGPTSPAAVLFDMDGTLVDSEKLWTIALDDYAAHRGGSLSDATREVMVGSNMTRSMIMLLEDLGLPTEEADVDHAAAWVGARTAELFREGLPWRPGAPEALRTVREHGISTALVTSTIRSLAEIALDTIGRDHFDITVCGDEVDGRNKPDPEPYLRAARMLGVDPAGCVAIEDSPTGVASAEAAGCTVIAIPCEVPLLPGDRRVLRDSLEGLDLTTLSTVLDGAAA</sequence>
<dbReference type="PANTHER" id="PTHR18901">
    <property type="entry name" value="2-DEOXYGLUCOSE-6-PHOSPHATE PHOSPHATASE 2"/>
    <property type="match status" value="1"/>
</dbReference>
<dbReference type="SFLD" id="SFLDG01129">
    <property type="entry name" value="C1.5:_HAD__Beta-PGM__Phosphata"/>
    <property type="match status" value="1"/>
</dbReference>
<name>A0ABP3NA94_SACER</name>
<dbReference type="PANTHER" id="PTHR18901:SF38">
    <property type="entry name" value="PSEUDOURIDINE-5'-PHOSPHATASE"/>
    <property type="match status" value="1"/>
</dbReference>
<organism evidence="1 2">
    <name type="scientific">Saccharopolyspora erythraea</name>
    <name type="common">Streptomyces erythraeus</name>
    <dbReference type="NCBI Taxonomy" id="1836"/>
    <lineage>
        <taxon>Bacteria</taxon>
        <taxon>Bacillati</taxon>
        <taxon>Actinomycetota</taxon>
        <taxon>Actinomycetes</taxon>
        <taxon>Pseudonocardiales</taxon>
        <taxon>Pseudonocardiaceae</taxon>
        <taxon>Saccharopolyspora</taxon>
    </lineage>
</organism>
<dbReference type="NCBIfam" id="TIGR01509">
    <property type="entry name" value="HAD-SF-IA-v3"/>
    <property type="match status" value="1"/>
</dbReference>
<dbReference type="Proteomes" id="UP001500729">
    <property type="component" value="Unassembled WGS sequence"/>
</dbReference>
<evidence type="ECO:0000313" key="2">
    <source>
        <dbReference type="Proteomes" id="UP001500729"/>
    </source>
</evidence>
<dbReference type="CDD" id="cd07505">
    <property type="entry name" value="HAD_BPGM-like"/>
    <property type="match status" value="1"/>
</dbReference>
<dbReference type="Gene3D" id="3.40.50.1000">
    <property type="entry name" value="HAD superfamily/HAD-like"/>
    <property type="match status" value="1"/>
</dbReference>